<keyword evidence="1" id="KW-0677">Repeat</keyword>
<keyword evidence="2 3" id="KW-0040">ANK repeat</keyword>
<proteinExistence type="predicted"/>
<dbReference type="STRING" id="78410.A0A0P7BHG4"/>
<dbReference type="Pfam" id="PF13606">
    <property type="entry name" value="Ank_3"/>
    <property type="match status" value="1"/>
</dbReference>
<evidence type="ECO:0000313" key="5">
    <source>
        <dbReference type="Proteomes" id="UP000050424"/>
    </source>
</evidence>
<keyword evidence="5" id="KW-1185">Reference proteome</keyword>
<organism evidence="4 5">
    <name type="scientific">Neonectria ditissima</name>
    <dbReference type="NCBI Taxonomy" id="78410"/>
    <lineage>
        <taxon>Eukaryota</taxon>
        <taxon>Fungi</taxon>
        <taxon>Dikarya</taxon>
        <taxon>Ascomycota</taxon>
        <taxon>Pezizomycotina</taxon>
        <taxon>Sordariomycetes</taxon>
        <taxon>Hypocreomycetidae</taxon>
        <taxon>Hypocreales</taxon>
        <taxon>Nectriaceae</taxon>
        <taxon>Neonectria</taxon>
    </lineage>
</organism>
<dbReference type="Proteomes" id="UP000050424">
    <property type="component" value="Unassembled WGS sequence"/>
</dbReference>
<comment type="caution">
    <text evidence="4">The sequence shown here is derived from an EMBL/GenBank/DDBJ whole genome shotgun (WGS) entry which is preliminary data.</text>
</comment>
<evidence type="ECO:0000256" key="2">
    <source>
        <dbReference type="ARBA" id="ARBA00023043"/>
    </source>
</evidence>
<evidence type="ECO:0000313" key="4">
    <source>
        <dbReference type="EMBL" id="KPM46414.1"/>
    </source>
</evidence>
<evidence type="ECO:0000256" key="3">
    <source>
        <dbReference type="PROSITE-ProRule" id="PRU00023"/>
    </source>
</evidence>
<dbReference type="Gene3D" id="1.25.40.20">
    <property type="entry name" value="Ankyrin repeat-containing domain"/>
    <property type="match status" value="1"/>
</dbReference>
<dbReference type="InterPro" id="IPR036770">
    <property type="entry name" value="Ankyrin_rpt-contain_sf"/>
</dbReference>
<dbReference type="PROSITE" id="PS50297">
    <property type="entry name" value="ANK_REP_REGION"/>
    <property type="match status" value="1"/>
</dbReference>
<dbReference type="SUPFAM" id="SSF48403">
    <property type="entry name" value="Ankyrin repeat"/>
    <property type="match status" value="1"/>
</dbReference>
<feature type="repeat" description="ANK" evidence="3">
    <location>
        <begin position="243"/>
        <end position="275"/>
    </location>
</feature>
<dbReference type="SMART" id="SM00248">
    <property type="entry name" value="ANK"/>
    <property type="match status" value="2"/>
</dbReference>
<reference evidence="4 5" key="1">
    <citation type="submission" date="2015-09" db="EMBL/GenBank/DDBJ databases">
        <title>Draft genome of a European isolate of the apple canker pathogen Neonectria ditissima.</title>
        <authorList>
            <person name="Gomez-Cortecero A."/>
            <person name="Harrison R.J."/>
            <person name="Armitage A.D."/>
        </authorList>
    </citation>
    <scope>NUCLEOTIDE SEQUENCE [LARGE SCALE GENOMIC DNA]</scope>
    <source>
        <strain evidence="4 5">R09/05</strain>
    </source>
</reference>
<protein>
    <submittedName>
        <fullName evidence="4">Uncharacterized protein</fullName>
    </submittedName>
</protein>
<dbReference type="EMBL" id="LKCW01000001">
    <property type="protein sequence ID" value="KPM46414.1"/>
    <property type="molecule type" value="Genomic_DNA"/>
</dbReference>
<dbReference type="AlphaFoldDB" id="A0A0P7BHG4"/>
<sequence length="297" mass="32282">MVEAALDTIQVETEHIFSQDWPVTPLSLAIQLGHASIIRLLAERSAPRSLGDAISFKKRQREEQLWGIHDSPNFGVAWDFSVKNPITTSMDAISASLSWNEADEVVRVLLEDRVAMVSNISTSGQGAEIQSQGRISGPIGSDVLLAASQGLANEKKHGASSTIESPITESYALVAEHLLEHGANPNPKPMKQYFGTRRAFLRGPASLPQFSSLLLWPLNQHQSIEVVLEVLEYNIPINAADSYGYRPIHNCVLDGTAEMLRLLIHNGADINANTNFGISVLLMAVSIGKGEIIGTLL</sequence>
<dbReference type="PANTHER" id="PTHR24189">
    <property type="entry name" value="MYOTROPHIN"/>
    <property type="match status" value="1"/>
</dbReference>
<dbReference type="OrthoDB" id="20872at2759"/>
<dbReference type="PROSITE" id="PS50088">
    <property type="entry name" value="ANK_REPEAT"/>
    <property type="match status" value="1"/>
</dbReference>
<evidence type="ECO:0000256" key="1">
    <source>
        <dbReference type="ARBA" id="ARBA00022737"/>
    </source>
</evidence>
<name>A0A0P7BHG4_9HYPO</name>
<dbReference type="InterPro" id="IPR050745">
    <property type="entry name" value="Multifunctional_regulatory"/>
</dbReference>
<gene>
    <name evidence="4" type="ORF">AK830_g73</name>
</gene>
<dbReference type="InterPro" id="IPR002110">
    <property type="entry name" value="Ankyrin_rpt"/>
</dbReference>
<dbReference type="PANTHER" id="PTHR24189:SF50">
    <property type="entry name" value="ANKYRIN REPEAT AND SOCS BOX PROTEIN 2"/>
    <property type="match status" value="1"/>
</dbReference>
<accession>A0A0P7BHG4</accession>